<organism evidence="1">
    <name type="scientific">Staphylococcus aureus</name>
    <dbReference type="NCBI Taxonomy" id="1280"/>
    <lineage>
        <taxon>Bacteria</taxon>
        <taxon>Bacillati</taxon>
        <taxon>Bacillota</taxon>
        <taxon>Bacilli</taxon>
        <taxon>Bacillales</taxon>
        <taxon>Staphylococcaceae</taxon>
        <taxon>Staphylococcus</taxon>
    </lineage>
</organism>
<dbReference type="AlphaFoldDB" id="D2J8C4"/>
<geneLocation type="plasmid" evidence="1">
    <name>pWBG758</name>
</geneLocation>
<reference evidence="1" key="1">
    <citation type="submission" date="2009-08" db="EMBL/GenBank/DDBJ databases">
        <authorList>
            <person name="Gill J."/>
            <person name="Borman J."/>
            <person name="Shetty J."/>
            <person name="Hostetler J."/>
            <person name="Durkin S."/>
            <person name="Montgomery B."/>
        </authorList>
    </citation>
    <scope>NUCLEOTIDE SEQUENCE</scope>
    <source>
        <strain evidence="1">Y74T</strain>
        <plasmid evidence="1">pWBG758</plasmid>
    </source>
</reference>
<protein>
    <submittedName>
        <fullName evidence="1">Uncharacterized protein</fullName>
    </submittedName>
</protein>
<proteinExistence type="predicted"/>
<gene>
    <name evidence="1" type="ORF">SAP040A_042</name>
</gene>
<keyword evidence="1" id="KW-0614">Plasmid</keyword>
<reference evidence="1" key="2">
    <citation type="submission" date="2009-12" db="EMBL/GenBank/DDBJ databases">
        <authorList>
            <person name="Summers A.O."/>
            <person name="Shearer J."/>
            <person name="Wireman J."/>
        </authorList>
    </citation>
    <scope>NUCLEOTIDE SEQUENCE</scope>
    <source>
        <strain evidence="1">Y74T</strain>
        <plasmid evidence="1">pWBG758</plasmid>
    </source>
</reference>
<dbReference type="EMBL" id="GQ900400">
    <property type="protein sequence ID" value="ACZ59024.1"/>
    <property type="molecule type" value="Genomic_DNA"/>
</dbReference>
<evidence type="ECO:0000313" key="1">
    <source>
        <dbReference type="EMBL" id="ACZ59024.1"/>
    </source>
</evidence>
<sequence length="59" mass="6526">MEKLTPGEIQCNVCNGIFELKVLSERTSKVTKTIDCPYCKNLVGVINTPNKVSCIEIPI</sequence>
<accession>D2J8C4</accession>
<name>D2J8C4_STAAU</name>